<evidence type="ECO:0000256" key="2">
    <source>
        <dbReference type="SAM" id="MobiDB-lite"/>
    </source>
</evidence>
<evidence type="ECO:0000259" key="3">
    <source>
        <dbReference type="PROSITE" id="PS50158"/>
    </source>
</evidence>
<keyword evidence="5" id="KW-1185">Reference proteome</keyword>
<dbReference type="GO" id="GO:0042415">
    <property type="term" value="P:norepinephrine metabolic process"/>
    <property type="evidence" value="ECO:0007669"/>
    <property type="project" value="Ensembl"/>
</dbReference>
<accession>A0A384DL72</accession>
<dbReference type="AlphaFoldDB" id="A0A384DL72"/>
<dbReference type="GeneTree" id="ENSGT00940000163925"/>
<protein>
    <submittedName>
        <fullName evidence="4">Retrotransposon Gag like 4</fullName>
    </submittedName>
    <submittedName>
        <fullName evidence="6">Retrotransposon Gag-like protein 4</fullName>
    </submittedName>
</protein>
<dbReference type="PROSITE" id="PS50158">
    <property type="entry name" value="ZF_CCHC"/>
    <property type="match status" value="1"/>
</dbReference>
<evidence type="ECO:0000256" key="1">
    <source>
        <dbReference type="PROSITE-ProRule" id="PRU00047"/>
    </source>
</evidence>
<sequence length="301" mass="34103">MEKYTRSSPTLQVEHSSLQTENLILQPQIQHLAEESPDLRGQVMPTLATPMMSVPRSLEHLSQFHHDPANLSRFLVQLTTFKFPNPADDVQVKFFFDYLSQQMEICGVVSGPDQSTLLKQYENFVLECQQSFGGPTKQEIDPLNKEVNSFSQQEASTFQLLAQNLSCKETDQSDHFQEGLPDSIQDEVSGRDIDNLPDLITQCIQLDKKRSDRPELLQSETHLPMLASMIHHQAFSSPTDLPPKEEPIQLRGSQPPLTPAKRARQQEAQLCLYCSQAGHFTRDCLAKRSRAPARINNPTHQ</sequence>
<dbReference type="STRING" id="29073.ENSUMAP00000031794"/>
<keyword evidence="1" id="KW-0479">Metal-binding</keyword>
<keyword evidence="1" id="KW-0862">Zinc</keyword>
<dbReference type="InterPro" id="IPR032567">
    <property type="entry name" value="RTL1-rel"/>
</dbReference>
<dbReference type="Ensembl" id="ENSUMAT00000037584.1">
    <property type="protein sequence ID" value="ENSUMAP00000031794.1"/>
    <property type="gene ID" value="ENSUMAG00000022935.1"/>
</dbReference>
<organism evidence="5 6">
    <name type="scientific">Ursus maritimus</name>
    <name type="common">Polar bear</name>
    <name type="synonym">Thalarctos maritimus</name>
    <dbReference type="NCBI Taxonomy" id="29073"/>
    <lineage>
        <taxon>Eukaryota</taxon>
        <taxon>Metazoa</taxon>
        <taxon>Chordata</taxon>
        <taxon>Craniata</taxon>
        <taxon>Vertebrata</taxon>
        <taxon>Euteleostomi</taxon>
        <taxon>Mammalia</taxon>
        <taxon>Eutheria</taxon>
        <taxon>Laurasiatheria</taxon>
        <taxon>Carnivora</taxon>
        <taxon>Caniformia</taxon>
        <taxon>Ursidae</taxon>
        <taxon>Ursus</taxon>
    </lineage>
</organism>
<evidence type="ECO:0000313" key="4">
    <source>
        <dbReference type="Ensembl" id="ENSUMAP00000031794"/>
    </source>
</evidence>
<dbReference type="KEGG" id="umr:103679759"/>
<dbReference type="Proteomes" id="UP000261680">
    <property type="component" value="Chromosome X"/>
</dbReference>
<dbReference type="InterPro" id="IPR001878">
    <property type="entry name" value="Znf_CCHC"/>
</dbReference>
<dbReference type="PANTHER" id="PTHR15503:SF8">
    <property type="entry name" value="RETROTRANSPOSON GAG-LIKE PROTEIN 4"/>
    <property type="match status" value="1"/>
</dbReference>
<dbReference type="OrthoDB" id="9516558at2759"/>
<dbReference type="PANTHER" id="PTHR15503">
    <property type="entry name" value="LDOC1 RELATED"/>
    <property type="match status" value="1"/>
</dbReference>
<reference evidence="6" key="3">
    <citation type="submission" date="2025-04" db="UniProtKB">
        <authorList>
            <consortium name="RefSeq"/>
        </authorList>
    </citation>
    <scope>IDENTIFICATION</scope>
    <source>
        <tissue evidence="6">Whole blood</tissue>
    </source>
</reference>
<evidence type="ECO:0000313" key="6">
    <source>
        <dbReference type="RefSeq" id="XP_008707534.1"/>
    </source>
</evidence>
<name>A0A384DL72_URSMA</name>
<reference evidence="5" key="2">
    <citation type="submission" date="2024-06" db="UniProtKB">
        <authorList>
            <consortium name="RefSeq"/>
        </authorList>
    </citation>
    <scope>NUCLEOTIDE SEQUENCE [LARGE SCALE GENOMIC DNA]</scope>
</reference>
<dbReference type="GO" id="GO:0003676">
    <property type="term" value="F:nucleic acid binding"/>
    <property type="evidence" value="ECO:0007669"/>
    <property type="project" value="InterPro"/>
</dbReference>
<feature type="region of interest" description="Disordered" evidence="2">
    <location>
        <begin position="235"/>
        <end position="261"/>
    </location>
</feature>
<proteinExistence type="predicted"/>
<keyword evidence="1" id="KW-0863">Zinc-finger</keyword>
<dbReference type="RefSeq" id="XP_008707534.1">
    <property type="nucleotide sequence ID" value="XM_008709312.1"/>
</dbReference>
<dbReference type="CTD" id="340595"/>
<evidence type="ECO:0000313" key="5">
    <source>
        <dbReference type="Proteomes" id="UP000261680"/>
    </source>
</evidence>
<dbReference type="GO" id="GO:0008270">
    <property type="term" value="F:zinc ion binding"/>
    <property type="evidence" value="ECO:0007669"/>
    <property type="project" value="UniProtKB-KW"/>
</dbReference>
<gene>
    <name evidence="4 6" type="primary">RTL4</name>
</gene>
<dbReference type="GO" id="GO:0050890">
    <property type="term" value="P:cognition"/>
    <property type="evidence" value="ECO:0007669"/>
    <property type="project" value="Ensembl"/>
</dbReference>
<dbReference type="OMA" id="MMDNLPD"/>
<reference evidence="4" key="1">
    <citation type="submission" date="2019-03" db="UniProtKB">
        <authorList>
            <consortium name="Ensembl"/>
        </authorList>
    </citation>
    <scope>IDENTIFICATION</scope>
</reference>
<dbReference type="GeneID" id="103679759"/>
<dbReference type="InterPro" id="IPR036875">
    <property type="entry name" value="Znf_CCHC_sf"/>
</dbReference>
<dbReference type="SUPFAM" id="SSF57756">
    <property type="entry name" value="Retrovirus zinc finger-like domains"/>
    <property type="match status" value="1"/>
</dbReference>
<feature type="domain" description="CCHC-type" evidence="3">
    <location>
        <begin position="271"/>
        <end position="284"/>
    </location>
</feature>